<feature type="transmembrane region" description="Helical" evidence="2">
    <location>
        <begin position="32"/>
        <end position="52"/>
    </location>
</feature>
<evidence type="ECO:0000256" key="2">
    <source>
        <dbReference type="SAM" id="Phobius"/>
    </source>
</evidence>
<feature type="transmembrane region" description="Helical" evidence="2">
    <location>
        <begin position="123"/>
        <end position="156"/>
    </location>
</feature>
<reference evidence="4 5" key="1">
    <citation type="submission" date="2017-10" db="EMBL/GenBank/DDBJ databases">
        <title>The new phylogeny of genus Mycobacterium.</title>
        <authorList>
            <person name="Tortoli E."/>
            <person name="Trovato A."/>
            <person name="Cirillo D.M."/>
        </authorList>
    </citation>
    <scope>NUCLEOTIDE SEQUENCE [LARGE SCALE GENOMIC DNA]</scope>
    <source>
        <strain evidence="4 5">CCUG37673</strain>
    </source>
</reference>
<comment type="caution">
    <text evidence="4">The sequence shown here is derived from an EMBL/GenBank/DDBJ whole genome shotgun (WGS) entry which is preliminary data.</text>
</comment>
<proteinExistence type="predicted"/>
<dbReference type="Proteomes" id="UP000220914">
    <property type="component" value="Unassembled WGS sequence"/>
</dbReference>
<feature type="transmembrane region" description="Helical" evidence="2">
    <location>
        <begin position="67"/>
        <end position="85"/>
    </location>
</feature>
<name>A0A2A7N0Y3_MYCAG</name>
<dbReference type="Pfam" id="PF07331">
    <property type="entry name" value="TctB"/>
    <property type="match status" value="1"/>
</dbReference>
<evidence type="ECO:0000313" key="4">
    <source>
        <dbReference type="EMBL" id="PEG37479.1"/>
    </source>
</evidence>
<dbReference type="InterPro" id="IPR009936">
    <property type="entry name" value="DUF1468"/>
</dbReference>
<keyword evidence="5" id="KW-1185">Reference proteome</keyword>
<keyword evidence="2" id="KW-0812">Transmembrane</keyword>
<protein>
    <recommendedName>
        <fullName evidence="3">DUF1468 domain-containing protein</fullName>
    </recommendedName>
</protein>
<dbReference type="OrthoDB" id="9776706at2"/>
<dbReference type="EMBL" id="PDCP01000026">
    <property type="protein sequence ID" value="PEG37479.1"/>
    <property type="molecule type" value="Genomic_DNA"/>
</dbReference>
<evidence type="ECO:0000256" key="1">
    <source>
        <dbReference type="SAM" id="MobiDB-lite"/>
    </source>
</evidence>
<gene>
    <name evidence="4" type="ORF">CQY20_15920</name>
</gene>
<feature type="region of interest" description="Disordered" evidence="1">
    <location>
        <begin position="1"/>
        <end position="25"/>
    </location>
</feature>
<feature type="domain" description="DUF1468" evidence="3">
    <location>
        <begin position="42"/>
        <end position="189"/>
    </location>
</feature>
<keyword evidence="2" id="KW-1133">Transmembrane helix</keyword>
<organism evidence="4 5">
    <name type="scientific">Mycolicibacterium agri</name>
    <name type="common">Mycobacterium agri</name>
    <dbReference type="NCBI Taxonomy" id="36811"/>
    <lineage>
        <taxon>Bacteria</taxon>
        <taxon>Bacillati</taxon>
        <taxon>Actinomycetota</taxon>
        <taxon>Actinomycetes</taxon>
        <taxon>Mycobacteriales</taxon>
        <taxon>Mycobacteriaceae</taxon>
        <taxon>Mycolicibacterium</taxon>
    </lineage>
</organism>
<dbReference type="AlphaFoldDB" id="A0A2A7N0Y3"/>
<evidence type="ECO:0000313" key="5">
    <source>
        <dbReference type="Proteomes" id="UP000220914"/>
    </source>
</evidence>
<keyword evidence="2" id="KW-0472">Membrane</keyword>
<sequence length="209" mass="22604">MTETDSSAPPRQKSEPRGQEVKASGMSQMRRWAVLVPPLAGIALCVPLWMATTQWPTGGAEGPGPAFFPRLLIGLFALSMVVRIVQDIRTVRRGAPVAQEEDDEAMPEEGAELEASLISPRRVAIVIALSVAYVIGTIYLGWVIGTFLLVIAFLVLAGKRNLLIVVPLAAVVSIGFAYMFVKVVYLSLPTGVGVFDEFSIRLFELIGAY</sequence>
<evidence type="ECO:0000259" key="3">
    <source>
        <dbReference type="Pfam" id="PF07331"/>
    </source>
</evidence>
<feature type="transmembrane region" description="Helical" evidence="2">
    <location>
        <begin position="162"/>
        <end position="181"/>
    </location>
</feature>
<accession>A0A2A7N0Y3</accession>